<accession>A0A2U3KM38</accession>
<dbReference type="EMBL" id="OMOD01000125">
    <property type="protein sequence ID" value="SPF40685.1"/>
    <property type="molecule type" value="Genomic_DNA"/>
</dbReference>
<evidence type="ECO:0000313" key="2">
    <source>
        <dbReference type="EMBL" id="SPF40685.1"/>
    </source>
</evidence>
<organism evidence="2 3">
    <name type="scientific">Candidatus Sulfotelmatobacter kueseliae</name>
    <dbReference type="NCBI Taxonomy" id="2042962"/>
    <lineage>
        <taxon>Bacteria</taxon>
        <taxon>Pseudomonadati</taxon>
        <taxon>Acidobacteriota</taxon>
        <taxon>Terriglobia</taxon>
        <taxon>Terriglobales</taxon>
        <taxon>Candidatus Korobacteraceae</taxon>
        <taxon>Candidatus Sulfotelmatobacter</taxon>
    </lineage>
</organism>
<keyword evidence="1" id="KW-0732">Signal</keyword>
<dbReference type="AlphaFoldDB" id="A0A2U3KM38"/>
<protein>
    <recommendedName>
        <fullName evidence="4">Glycoside hydrolase family 5 domain-containing protein</fullName>
    </recommendedName>
</protein>
<feature type="signal peptide" evidence="1">
    <location>
        <begin position="1"/>
        <end position="23"/>
    </location>
</feature>
<evidence type="ECO:0008006" key="4">
    <source>
        <dbReference type="Google" id="ProtNLM"/>
    </source>
</evidence>
<gene>
    <name evidence="2" type="ORF">SBA1_320015</name>
</gene>
<evidence type="ECO:0000256" key="1">
    <source>
        <dbReference type="SAM" id="SignalP"/>
    </source>
</evidence>
<dbReference type="Proteomes" id="UP000238701">
    <property type="component" value="Unassembled WGS sequence"/>
</dbReference>
<dbReference type="PROSITE" id="PS51257">
    <property type="entry name" value="PROKAR_LIPOPROTEIN"/>
    <property type="match status" value="1"/>
</dbReference>
<name>A0A2U3KM38_9BACT</name>
<dbReference type="OrthoDB" id="7813231at2"/>
<evidence type="ECO:0000313" key="3">
    <source>
        <dbReference type="Proteomes" id="UP000238701"/>
    </source>
</evidence>
<feature type="chain" id="PRO_5015525760" description="Glycoside hydrolase family 5 domain-containing protein" evidence="1">
    <location>
        <begin position="24"/>
        <end position="387"/>
    </location>
</feature>
<dbReference type="SUPFAM" id="SSF51445">
    <property type="entry name" value="(Trans)glycosidases"/>
    <property type="match status" value="1"/>
</dbReference>
<reference evidence="3" key="1">
    <citation type="submission" date="2018-02" db="EMBL/GenBank/DDBJ databases">
        <authorList>
            <person name="Hausmann B."/>
        </authorList>
    </citation>
    <scope>NUCLEOTIDE SEQUENCE [LARGE SCALE GENOMIC DNA]</scope>
    <source>
        <strain evidence="3">Peat soil MAG SbA1</strain>
    </source>
</reference>
<sequence length="387" mass="43614">MPKKRTALGLLLVTLSFAISCQAVEIATGKMLGREYQARWFYVRESPSAQWVPTYTGLKYRSEAAGRLMNIRIAQALFDDEWLTEVPFNPEANTGRVIAALDTYRENGVLAINVSLQGGNPGYREVVSEIQRDHEASPGRGKGALISALLPDGSLKPAWMRRLLRLQRALNERGMILTLMYFYQGQNGVLRDPAAIQQAVTNATDWLVQNDCRNVIIEIANEFDWGYDPWIKNHMGELIELARSRFGPKFRLPIGASILGIGVPDSTRDHADLAIVHGNGRKPEEKRKAVADLFRDPKIPGPVYMDEDDNGRNTTSETFAAQMASVDGVWLSGGSWGYMPWRQVQMFPFRYYLPKCGQKLDDHLPVDERDPAYFCAVLEHIHSLVFR</sequence>
<proteinExistence type="predicted"/>
<dbReference type="InterPro" id="IPR017853">
    <property type="entry name" value="GH"/>
</dbReference>